<dbReference type="Gene3D" id="3.40.50.2300">
    <property type="match status" value="1"/>
</dbReference>
<evidence type="ECO:0000256" key="3">
    <source>
        <dbReference type="ARBA" id="ARBA00023015"/>
    </source>
</evidence>
<dbReference type="FunFam" id="3.40.50.2300:FF:000018">
    <property type="entry name" value="DNA-binding transcriptional regulator NtrC"/>
    <property type="match status" value="1"/>
</dbReference>
<dbReference type="KEGG" id="pdq:CL55_00011500"/>
<dbReference type="CDD" id="cd06170">
    <property type="entry name" value="LuxR_C_like"/>
    <property type="match status" value="1"/>
</dbReference>
<evidence type="ECO:0000256" key="6">
    <source>
        <dbReference type="PROSITE-ProRule" id="PRU00169"/>
    </source>
</evidence>
<reference evidence="9 10" key="1">
    <citation type="submission" date="2014-03" db="EMBL/GenBank/DDBJ databases">
        <title>Genome of Polynucleobacter strain MWH-MoK4.</title>
        <authorList>
            <person name="Hahn M.W."/>
        </authorList>
    </citation>
    <scope>NUCLEOTIDE SEQUENCE [LARGE SCALE GENOMIC DNA]</scope>
    <source>
        <strain evidence="9 10">MWH-MoK4</strain>
    </source>
</reference>
<dbReference type="RefSeq" id="WP_046331196.1">
    <property type="nucleotide sequence ID" value="NZ_CP007501.1"/>
</dbReference>
<dbReference type="PATRIC" id="fig|576611.7.peg.1166"/>
<dbReference type="GO" id="GO:0006355">
    <property type="term" value="P:regulation of DNA-templated transcription"/>
    <property type="evidence" value="ECO:0007669"/>
    <property type="project" value="InterPro"/>
</dbReference>
<dbReference type="Pfam" id="PF00072">
    <property type="entry name" value="Response_reg"/>
    <property type="match status" value="1"/>
</dbReference>
<dbReference type="Proteomes" id="UP000061135">
    <property type="component" value="Chromosome"/>
</dbReference>
<evidence type="ECO:0000256" key="4">
    <source>
        <dbReference type="ARBA" id="ARBA00023125"/>
    </source>
</evidence>
<organism evidence="9 10">
    <name type="scientific">Polynucleobacter duraquae</name>
    <dbReference type="NCBI Taxonomy" id="1835254"/>
    <lineage>
        <taxon>Bacteria</taxon>
        <taxon>Pseudomonadati</taxon>
        <taxon>Pseudomonadota</taxon>
        <taxon>Betaproteobacteria</taxon>
        <taxon>Burkholderiales</taxon>
        <taxon>Burkholderiaceae</taxon>
        <taxon>Polynucleobacter</taxon>
    </lineage>
</organism>
<accession>A0A0E3V1I2</accession>
<keyword evidence="2" id="KW-0902">Two-component regulatory system</keyword>
<dbReference type="InterPro" id="IPR016032">
    <property type="entry name" value="Sig_transdc_resp-reg_C-effctor"/>
</dbReference>
<keyword evidence="10" id="KW-1185">Reference proteome</keyword>
<name>A0A0E3V1I2_9BURK</name>
<dbReference type="STRING" id="1835254.CL55_00011500"/>
<sequence length="215" mass="23730">MNIGAATKPNQAEVVYVVDDDEAVRDSLTWLLESNGYVVRCHASAERFLQSLQSTDKSTISCAILDVRMSGMSGLELQERLISENLPMPVAFITGHGDVSMAVSTMKRGAVDFIEKPFKENDLCGLVDRMLGKARIDYSQASQRKTNQGLLSKLTGRERQVLERIVAGRLNKQIADDLSISIKTVEAHRANIMEKLNVNTVADLLRLALSDPQPN</sequence>
<evidence type="ECO:0000313" key="9">
    <source>
        <dbReference type="EMBL" id="AKD25483.1"/>
    </source>
</evidence>
<evidence type="ECO:0000256" key="2">
    <source>
        <dbReference type="ARBA" id="ARBA00023012"/>
    </source>
</evidence>
<evidence type="ECO:0000256" key="1">
    <source>
        <dbReference type="ARBA" id="ARBA00022553"/>
    </source>
</evidence>
<dbReference type="GO" id="GO:0003677">
    <property type="term" value="F:DNA binding"/>
    <property type="evidence" value="ECO:0007669"/>
    <property type="project" value="UniProtKB-KW"/>
</dbReference>
<dbReference type="SUPFAM" id="SSF52172">
    <property type="entry name" value="CheY-like"/>
    <property type="match status" value="1"/>
</dbReference>
<evidence type="ECO:0000259" key="8">
    <source>
        <dbReference type="PROSITE" id="PS50110"/>
    </source>
</evidence>
<dbReference type="AlphaFoldDB" id="A0A0E3V1I2"/>
<feature type="domain" description="HTH luxR-type" evidence="7">
    <location>
        <begin position="147"/>
        <end position="212"/>
    </location>
</feature>
<keyword evidence="1 6" id="KW-0597">Phosphoprotein</keyword>
<dbReference type="EMBL" id="CP007501">
    <property type="protein sequence ID" value="AKD25483.1"/>
    <property type="molecule type" value="Genomic_DNA"/>
</dbReference>
<dbReference type="OrthoDB" id="9802186at2"/>
<dbReference type="InterPro" id="IPR036388">
    <property type="entry name" value="WH-like_DNA-bd_sf"/>
</dbReference>
<dbReference type="GO" id="GO:0000160">
    <property type="term" value="P:phosphorelay signal transduction system"/>
    <property type="evidence" value="ECO:0007669"/>
    <property type="project" value="UniProtKB-KW"/>
</dbReference>
<dbReference type="Pfam" id="PF00196">
    <property type="entry name" value="GerE"/>
    <property type="match status" value="1"/>
</dbReference>
<dbReference type="SMART" id="SM00421">
    <property type="entry name" value="HTH_LUXR"/>
    <property type="match status" value="1"/>
</dbReference>
<dbReference type="SUPFAM" id="SSF46894">
    <property type="entry name" value="C-terminal effector domain of the bipartite response regulators"/>
    <property type="match status" value="1"/>
</dbReference>
<dbReference type="PROSITE" id="PS50043">
    <property type="entry name" value="HTH_LUXR_2"/>
    <property type="match status" value="1"/>
</dbReference>
<dbReference type="InterPro" id="IPR011006">
    <property type="entry name" value="CheY-like_superfamily"/>
</dbReference>
<feature type="modified residue" description="4-aspartylphosphate" evidence="6">
    <location>
        <position position="66"/>
    </location>
</feature>
<dbReference type="PANTHER" id="PTHR44688">
    <property type="entry name" value="DNA-BINDING TRANSCRIPTIONAL ACTIVATOR DEVR_DOSR"/>
    <property type="match status" value="1"/>
</dbReference>
<evidence type="ECO:0000259" key="7">
    <source>
        <dbReference type="PROSITE" id="PS50043"/>
    </source>
</evidence>
<proteinExistence type="predicted"/>
<dbReference type="InterPro" id="IPR001789">
    <property type="entry name" value="Sig_transdc_resp-reg_receiver"/>
</dbReference>
<dbReference type="CDD" id="cd17537">
    <property type="entry name" value="REC_FixJ"/>
    <property type="match status" value="1"/>
</dbReference>
<dbReference type="Gene3D" id="1.10.10.10">
    <property type="entry name" value="Winged helix-like DNA-binding domain superfamily/Winged helix DNA-binding domain"/>
    <property type="match status" value="1"/>
</dbReference>
<dbReference type="InterPro" id="IPR000792">
    <property type="entry name" value="Tscrpt_reg_LuxR_C"/>
</dbReference>
<keyword evidence="3" id="KW-0805">Transcription regulation</keyword>
<dbReference type="PROSITE" id="PS50110">
    <property type="entry name" value="RESPONSE_REGULATORY"/>
    <property type="match status" value="1"/>
</dbReference>
<dbReference type="SMART" id="SM00448">
    <property type="entry name" value="REC"/>
    <property type="match status" value="1"/>
</dbReference>
<keyword evidence="4" id="KW-0238">DNA-binding</keyword>
<dbReference type="PRINTS" id="PR00038">
    <property type="entry name" value="HTHLUXR"/>
</dbReference>
<dbReference type="HOGENOM" id="CLU_000445_90_4_4"/>
<feature type="domain" description="Response regulatory" evidence="8">
    <location>
        <begin position="14"/>
        <end position="131"/>
    </location>
</feature>
<protein>
    <submittedName>
        <fullName evidence="9">Response regulator</fullName>
    </submittedName>
</protein>
<keyword evidence="5" id="KW-0804">Transcription</keyword>
<dbReference type="PROSITE" id="PS00622">
    <property type="entry name" value="HTH_LUXR_1"/>
    <property type="match status" value="1"/>
</dbReference>
<evidence type="ECO:0000256" key="5">
    <source>
        <dbReference type="ARBA" id="ARBA00023163"/>
    </source>
</evidence>
<gene>
    <name evidence="9" type="ORF">CL55_00011500</name>
</gene>
<dbReference type="PANTHER" id="PTHR44688:SF16">
    <property type="entry name" value="DNA-BINDING TRANSCRIPTIONAL ACTIVATOR DEVR_DOSR"/>
    <property type="match status" value="1"/>
</dbReference>
<evidence type="ECO:0000313" key="10">
    <source>
        <dbReference type="Proteomes" id="UP000061135"/>
    </source>
</evidence>